<sequence>MEDTKILRSSFGTLCTASLNKIGIAAATISLAFVSVILEIQLLQATTDNSQISYDDEFEEGVTIAATHPLYLAPVDTSEISPSLFSSAWKMCNAIVLSWLVNAVAPNLISGISYATNAHAVLMDLHERFDKCEFCKLKGHSKENCYKIIGYPSDYKYKKKWGAPTTASNAYNMLSETNNVLKNSTPQMCFLNKASCSSSTANVAGISTAFLATDNVQEWIIDTGATDHMVSDLSMLTSFNIVDPSYSKKVFLPNGDVSYIKHVGTSAISDKSDLFNGRVKAIGREDKCLYILPSWSLFTVNKHTAETSLAATQNEDMFTKRTPTNVDLKLWHKRLGHVSSSVLNKLFSIKQESCISVVKDCSICPCARLTRLPFPSSTNKSAVSFDLLHLDIWGPYNTATINGNRYFLTVVDDYSRMTWIFLLKLKSDVCVVLHDFLMYVKTQFDKQFKCVRTDNGSEFVNSYVFLNISSSVLPHITEQWYAQDASAGSNQNSAAHDSLVLPHAASFSPSNTDSNASSLPTVASAGAEVYPVGSPALRISAKDKHPLLWMKGFVSLLANQRTPYGLTTYMSYDRPSPHYQAFIASSSSEVEPVSYAEVVKDPRWVVAMKSEIAALEDNHTWDVVTIPTGKIPIGCKWVY</sequence>
<reference evidence="2" key="2">
    <citation type="submission" date="2025-08" db="UniProtKB">
        <authorList>
            <consortium name="RefSeq"/>
        </authorList>
    </citation>
    <scope>IDENTIFICATION</scope>
    <source>
        <tissue evidence="2">Leaf</tissue>
    </source>
</reference>
<organism evidence="1 2">
    <name type="scientific">Nicotiana tabacum</name>
    <name type="common">Common tobacco</name>
    <dbReference type="NCBI Taxonomy" id="4097"/>
    <lineage>
        <taxon>Eukaryota</taxon>
        <taxon>Viridiplantae</taxon>
        <taxon>Streptophyta</taxon>
        <taxon>Embryophyta</taxon>
        <taxon>Tracheophyta</taxon>
        <taxon>Spermatophyta</taxon>
        <taxon>Magnoliopsida</taxon>
        <taxon>eudicotyledons</taxon>
        <taxon>Gunneridae</taxon>
        <taxon>Pentapetalae</taxon>
        <taxon>asterids</taxon>
        <taxon>lamiids</taxon>
        <taxon>Solanales</taxon>
        <taxon>Solanaceae</taxon>
        <taxon>Nicotianoideae</taxon>
        <taxon>Nicotianeae</taxon>
        <taxon>Nicotiana</taxon>
    </lineage>
</organism>
<name>A0AC58TNQ4_TOBAC</name>
<proteinExistence type="predicted"/>
<reference evidence="1" key="1">
    <citation type="journal article" date="2014" name="Nat. Commun.">
        <title>The tobacco genome sequence and its comparison with those of tomato and potato.</title>
        <authorList>
            <person name="Sierro N."/>
            <person name="Battey J.N."/>
            <person name="Ouadi S."/>
            <person name="Bakaher N."/>
            <person name="Bovet L."/>
            <person name="Willig A."/>
            <person name="Goepfert S."/>
            <person name="Peitsch M.C."/>
            <person name="Ivanov N.V."/>
        </authorList>
    </citation>
    <scope>NUCLEOTIDE SEQUENCE [LARGE SCALE GENOMIC DNA]</scope>
</reference>
<evidence type="ECO:0000313" key="2">
    <source>
        <dbReference type="RefSeq" id="XP_075098851.1"/>
    </source>
</evidence>
<protein>
    <submittedName>
        <fullName evidence="2">Uncharacterized protein LOC142175761</fullName>
    </submittedName>
</protein>
<accession>A0AC58TNQ4</accession>
<dbReference type="Proteomes" id="UP000790787">
    <property type="component" value="Chromosome 22"/>
</dbReference>
<gene>
    <name evidence="2" type="primary">LOC142175761</name>
</gene>
<dbReference type="RefSeq" id="XP_075098851.1">
    <property type="nucleotide sequence ID" value="XM_075242750.1"/>
</dbReference>
<keyword evidence="1" id="KW-1185">Reference proteome</keyword>
<evidence type="ECO:0000313" key="1">
    <source>
        <dbReference type="Proteomes" id="UP000790787"/>
    </source>
</evidence>